<dbReference type="EMBL" id="CP043727">
    <property type="protein sequence ID" value="QHB30852.1"/>
    <property type="molecule type" value="Genomic_DNA"/>
</dbReference>
<keyword evidence="3" id="KW-1185">Reference proteome</keyword>
<proteinExistence type="predicted"/>
<evidence type="ECO:0000313" key="3">
    <source>
        <dbReference type="Proteomes" id="UP000464402"/>
    </source>
</evidence>
<organism evidence="2 3">
    <name type="scientific">Yersinia canariae</name>
    <dbReference type="NCBI Taxonomy" id="2607663"/>
    <lineage>
        <taxon>Bacteria</taxon>
        <taxon>Pseudomonadati</taxon>
        <taxon>Pseudomonadota</taxon>
        <taxon>Gammaproteobacteria</taxon>
        <taxon>Enterobacterales</taxon>
        <taxon>Yersiniaceae</taxon>
        <taxon>Yersinia</taxon>
    </lineage>
</organism>
<evidence type="ECO:0000313" key="2">
    <source>
        <dbReference type="EMBL" id="QHB30852.1"/>
    </source>
</evidence>
<dbReference type="KEGG" id="yca:F0T03_00585"/>
<dbReference type="AlphaFoldDB" id="A0A857EVQ6"/>
<gene>
    <name evidence="2" type="ORF">F0T03_00585</name>
</gene>
<protein>
    <submittedName>
        <fullName evidence="2">Uncharacterized protein</fullName>
    </submittedName>
</protein>
<dbReference type="Proteomes" id="UP000464402">
    <property type="component" value="Chromosome"/>
</dbReference>
<accession>A0A857EVQ6</accession>
<feature type="region of interest" description="Disordered" evidence="1">
    <location>
        <begin position="85"/>
        <end position="111"/>
    </location>
</feature>
<name>A0A857EVQ6_9GAMM</name>
<feature type="compositionally biased region" description="Basic and acidic residues" evidence="1">
    <location>
        <begin position="89"/>
        <end position="111"/>
    </location>
</feature>
<reference evidence="3" key="1">
    <citation type="submission" date="2019-09" db="EMBL/GenBank/DDBJ databases">
        <title>Yersinia canariae sp. nov., isolated from a human yersiniosis case.</title>
        <authorList>
            <person name="Nguyen S.V."/>
            <person name="Greig D."/>
            <person name="Hurley D."/>
            <person name="Cao Y."/>
            <person name="McCabe E."/>
            <person name="Mitchell M."/>
            <person name="Jenkins C."/>
            <person name="Fanning S."/>
        </authorList>
    </citation>
    <scope>NUCLEOTIDE SEQUENCE [LARGE SCALE GENOMIC DNA]</scope>
    <source>
        <strain evidence="3">NCTC 14382</strain>
    </source>
</reference>
<sequence length="136" mass="15188">MSIQRSTQSASPKVHFSDIKAVKSSLKELTSTKLSGGPLMSGKLADIKNSCENLQTRLDSQHTKATDDKKLKVGELLKQVTNLINKNAPRTEESNNLTEKKTNHFKEKDLKNSYIRMSQGLDFSSNTKSHRQDVAL</sequence>
<dbReference type="RefSeq" id="WP_159677031.1">
    <property type="nucleotide sequence ID" value="NZ_CP043727.1"/>
</dbReference>
<evidence type="ECO:0000256" key="1">
    <source>
        <dbReference type="SAM" id="MobiDB-lite"/>
    </source>
</evidence>